<evidence type="ECO:0000256" key="6">
    <source>
        <dbReference type="SAM" id="Coils"/>
    </source>
</evidence>
<feature type="modified residue" description="N5-methylglutamine" evidence="4">
    <location>
        <position position="224"/>
    </location>
</feature>
<evidence type="ECO:0000256" key="4">
    <source>
        <dbReference type="HAMAP-Rule" id="MF_00094"/>
    </source>
</evidence>
<dbReference type="SUPFAM" id="SSF75620">
    <property type="entry name" value="Release factor"/>
    <property type="match status" value="1"/>
</dbReference>
<proteinExistence type="inferred from homology"/>
<dbReference type="GO" id="GO:0005737">
    <property type="term" value="C:cytoplasm"/>
    <property type="evidence" value="ECO:0007669"/>
    <property type="project" value="UniProtKB-SubCell"/>
</dbReference>
<comment type="PTM">
    <text evidence="4">Methylated by PrmC. Methylation increases the termination efficiency of RF2.</text>
</comment>
<keyword evidence="6" id="KW-0175">Coiled coil</keyword>
<keyword evidence="3 4" id="KW-0648">Protein biosynthesis</keyword>
<protein>
    <recommendedName>
        <fullName evidence="4 5">Peptide chain release factor 2</fullName>
        <shortName evidence="4">RF-2</shortName>
    </recommendedName>
</protein>
<comment type="similarity">
    <text evidence="1 4">Belongs to the prokaryotic/mitochondrial release factor family.</text>
</comment>
<dbReference type="PANTHER" id="PTHR43116:SF3">
    <property type="entry name" value="CLASS I PEPTIDE CHAIN RELEASE FACTOR"/>
    <property type="match status" value="1"/>
</dbReference>
<dbReference type="AlphaFoldDB" id="A0A1G2PI15"/>
<keyword evidence="4" id="KW-0963">Cytoplasm</keyword>
<dbReference type="Gene3D" id="3.30.70.1660">
    <property type="match status" value="1"/>
</dbReference>
<dbReference type="InterPro" id="IPR000352">
    <property type="entry name" value="Pep_chain_release_fac_I"/>
</dbReference>
<feature type="domain" description="Prokaryotic-type class I peptide chain release factors" evidence="7">
    <location>
        <begin position="217"/>
        <end position="233"/>
    </location>
</feature>
<comment type="caution">
    <text evidence="8">The sequence shown here is derived from an EMBL/GenBank/DDBJ whole genome shotgun (WGS) entry which is preliminary data.</text>
</comment>
<dbReference type="InterPro" id="IPR045853">
    <property type="entry name" value="Pep_chain_release_fac_I_sf"/>
</dbReference>
<name>A0A1G2PI15_9BACT</name>
<dbReference type="EMBL" id="MHSS01000012">
    <property type="protein sequence ID" value="OHA47927.1"/>
    <property type="molecule type" value="Genomic_DNA"/>
</dbReference>
<organism evidence="8 9">
    <name type="scientific">Candidatus Terrybacteria bacterium RIFCSPHIGHO2_01_FULL_48_17</name>
    <dbReference type="NCBI Taxonomy" id="1802362"/>
    <lineage>
        <taxon>Bacteria</taxon>
        <taxon>Candidatus Terryibacteriota</taxon>
    </lineage>
</organism>
<evidence type="ECO:0000256" key="2">
    <source>
        <dbReference type="ARBA" id="ARBA00022481"/>
    </source>
</evidence>
<dbReference type="Proteomes" id="UP000177629">
    <property type="component" value="Unassembled WGS sequence"/>
</dbReference>
<evidence type="ECO:0000259" key="7">
    <source>
        <dbReference type="PROSITE" id="PS00745"/>
    </source>
</evidence>
<dbReference type="Gene3D" id="1.20.58.410">
    <property type="entry name" value="Release factor"/>
    <property type="match status" value="1"/>
</dbReference>
<dbReference type="NCBIfam" id="TIGR00020">
    <property type="entry name" value="prfB"/>
    <property type="match status" value="1"/>
</dbReference>
<dbReference type="InterPro" id="IPR005139">
    <property type="entry name" value="PCRF"/>
</dbReference>
<dbReference type="InterPro" id="IPR004374">
    <property type="entry name" value="PrfB"/>
</dbReference>
<dbReference type="PANTHER" id="PTHR43116">
    <property type="entry name" value="PEPTIDE CHAIN RELEASE FACTOR 2"/>
    <property type="match status" value="1"/>
</dbReference>
<evidence type="ECO:0000256" key="3">
    <source>
        <dbReference type="ARBA" id="ARBA00022917"/>
    </source>
</evidence>
<dbReference type="SMART" id="SM00937">
    <property type="entry name" value="PCRF"/>
    <property type="match status" value="1"/>
</dbReference>
<dbReference type="PROSITE" id="PS00745">
    <property type="entry name" value="RF_PROK_I"/>
    <property type="match status" value="1"/>
</dbReference>
<accession>A0A1G2PI15</accession>
<dbReference type="Gene3D" id="3.30.160.20">
    <property type="match status" value="1"/>
</dbReference>
<keyword evidence="2 4" id="KW-0488">Methylation</keyword>
<sequence>MQNPGFWDNPQQAAHASQELTDLKEEIVYFERFWQAVQAAQSQLSTLVEIQQNAEKSEEEALRELEISLQENVNQLSKDLSLKEREVQFSGPYDKLAATLSVYSGAGGRDAADWAEMLLRMYVRFCEKRAWPVRGLHEHRDEEGGIKSATIEVSGKYVFGTLKHETGVHRLVRISPFDANKRRHTSFALIDVVPVLPKEAVEATDINPQDIEADTFRASGPGGQYVNRRESAVRIRHKPTGFVVECQSERLQGENKARAMAMLAAKLTALKEAEHKGEIAQLRGERKDVAWGNQIRSYVLHPYQIVKDHRTNVEVSNITAVLDGGIDPFIEAETKI</sequence>
<dbReference type="GO" id="GO:0016149">
    <property type="term" value="F:translation release factor activity, codon specific"/>
    <property type="evidence" value="ECO:0007669"/>
    <property type="project" value="UniProtKB-UniRule"/>
</dbReference>
<evidence type="ECO:0000313" key="9">
    <source>
        <dbReference type="Proteomes" id="UP000177629"/>
    </source>
</evidence>
<evidence type="ECO:0000256" key="1">
    <source>
        <dbReference type="ARBA" id="ARBA00010835"/>
    </source>
</evidence>
<reference evidence="8 9" key="1">
    <citation type="journal article" date="2016" name="Nat. Commun.">
        <title>Thousands of microbial genomes shed light on interconnected biogeochemical processes in an aquifer system.</title>
        <authorList>
            <person name="Anantharaman K."/>
            <person name="Brown C.T."/>
            <person name="Hug L.A."/>
            <person name="Sharon I."/>
            <person name="Castelle C.J."/>
            <person name="Probst A.J."/>
            <person name="Thomas B.C."/>
            <person name="Singh A."/>
            <person name="Wilkins M.J."/>
            <person name="Karaoz U."/>
            <person name="Brodie E.L."/>
            <person name="Williams K.H."/>
            <person name="Hubbard S.S."/>
            <person name="Banfield J.F."/>
        </authorList>
    </citation>
    <scope>NUCLEOTIDE SEQUENCE [LARGE SCALE GENOMIC DNA]</scope>
</reference>
<dbReference type="Pfam" id="PF00472">
    <property type="entry name" value="RF-1"/>
    <property type="match status" value="1"/>
</dbReference>
<dbReference type="HAMAP" id="MF_00094">
    <property type="entry name" value="Rel_fac_2"/>
    <property type="match status" value="1"/>
</dbReference>
<evidence type="ECO:0000313" key="8">
    <source>
        <dbReference type="EMBL" id="OHA47927.1"/>
    </source>
</evidence>
<comment type="subcellular location">
    <subcellularLocation>
        <location evidence="4">Cytoplasm</location>
    </subcellularLocation>
</comment>
<evidence type="ECO:0000256" key="5">
    <source>
        <dbReference type="NCBIfam" id="TIGR00020"/>
    </source>
</evidence>
<dbReference type="Pfam" id="PF03462">
    <property type="entry name" value="PCRF"/>
    <property type="match status" value="1"/>
</dbReference>
<comment type="function">
    <text evidence="4">Peptide chain release factor 2 directs the termination of translation in response to the peptide chain termination codons UGA and UAA.</text>
</comment>
<dbReference type="STRING" id="1802362.A2806_02715"/>
<feature type="coiled-coil region" evidence="6">
    <location>
        <begin position="40"/>
        <end position="86"/>
    </location>
</feature>
<gene>
    <name evidence="4" type="primary">prfB</name>
    <name evidence="8" type="ORF">A2806_02715</name>
</gene>